<dbReference type="GO" id="GO:0050308">
    <property type="term" value="F:sugar-phosphatase activity"/>
    <property type="evidence" value="ECO:0007669"/>
    <property type="project" value="TreeGrafter"/>
</dbReference>
<evidence type="ECO:0008006" key="2">
    <source>
        <dbReference type="Google" id="ProtNLM"/>
    </source>
</evidence>
<dbReference type="InterPro" id="IPR023214">
    <property type="entry name" value="HAD_sf"/>
</dbReference>
<dbReference type="PANTHER" id="PTHR43481:SF4">
    <property type="entry name" value="GLYCEROL-1-PHOSPHATE PHOSPHOHYDROLASE 1-RELATED"/>
    <property type="match status" value="1"/>
</dbReference>
<sequence length="71" mass="7451">PDPEVFLIAAQRMGVSAENCIVVEDAHAGIEAALAAGMKTLAVGTAYDDKRADSRAKDIASVTTEQMKALF</sequence>
<evidence type="ECO:0000313" key="1">
    <source>
        <dbReference type="EMBL" id="GAH08440.1"/>
    </source>
</evidence>
<proteinExistence type="predicted"/>
<comment type="caution">
    <text evidence="1">The sequence shown here is derived from an EMBL/GenBank/DDBJ whole genome shotgun (WGS) entry which is preliminary data.</text>
</comment>
<dbReference type="InterPro" id="IPR006439">
    <property type="entry name" value="HAD-SF_hydro_IA"/>
</dbReference>
<dbReference type="Gene3D" id="3.40.50.1000">
    <property type="entry name" value="HAD superfamily/HAD-like"/>
    <property type="match status" value="1"/>
</dbReference>
<dbReference type="InterPro" id="IPR036412">
    <property type="entry name" value="HAD-like_sf"/>
</dbReference>
<dbReference type="PANTHER" id="PTHR43481">
    <property type="entry name" value="FRUCTOSE-1-PHOSPHATE PHOSPHATASE"/>
    <property type="match status" value="1"/>
</dbReference>
<accession>X1DJH9</accession>
<dbReference type="AlphaFoldDB" id="X1DJH9"/>
<dbReference type="SUPFAM" id="SSF56784">
    <property type="entry name" value="HAD-like"/>
    <property type="match status" value="1"/>
</dbReference>
<name>X1DJH9_9ZZZZ</name>
<protein>
    <recommendedName>
        <fullName evidence="2">Beta-phosphoglucomutase</fullName>
    </recommendedName>
</protein>
<dbReference type="CDD" id="cd07505">
    <property type="entry name" value="HAD_BPGM-like"/>
    <property type="match status" value="1"/>
</dbReference>
<gene>
    <name evidence="1" type="ORF">S01H4_53803</name>
</gene>
<feature type="non-terminal residue" evidence="1">
    <location>
        <position position="1"/>
    </location>
</feature>
<reference evidence="1" key="1">
    <citation type="journal article" date="2014" name="Front. Microbiol.">
        <title>High frequency of phylogenetically diverse reductive dehalogenase-homologous genes in deep subseafloor sedimentary metagenomes.</title>
        <authorList>
            <person name="Kawai M."/>
            <person name="Futagami T."/>
            <person name="Toyoda A."/>
            <person name="Takaki Y."/>
            <person name="Nishi S."/>
            <person name="Hori S."/>
            <person name="Arai W."/>
            <person name="Tsubouchi T."/>
            <person name="Morono Y."/>
            <person name="Uchiyama I."/>
            <person name="Ito T."/>
            <person name="Fujiyama A."/>
            <person name="Inagaki F."/>
            <person name="Takami H."/>
        </authorList>
    </citation>
    <scope>NUCLEOTIDE SEQUENCE</scope>
    <source>
        <strain evidence="1">Expedition CK06-06</strain>
    </source>
</reference>
<organism evidence="1">
    <name type="scientific">marine sediment metagenome</name>
    <dbReference type="NCBI Taxonomy" id="412755"/>
    <lineage>
        <taxon>unclassified sequences</taxon>
        <taxon>metagenomes</taxon>
        <taxon>ecological metagenomes</taxon>
    </lineage>
</organism>
<dbReference type="EMBL" id="BART01030894">
    <property type="protein sequence ID" value="GAH08440.1"/>
    <property type="molecule type" value="Genomic_DNA"/>
</dbReference>
<dbReference type="Pfam" id="PF13242">
    <property type="entry name" value="Hydrolase_like"/>
    <property type="match status" value="1"/>
</dbReference>
<dbReference type="InterPro" id="IPR051806">
    <property type="entry name" value="HAD-like_SPP"/>
</dbReference>
<dbReference type="NCBIfam" id="TIGR01509">
    <property type="entry name" value="HAD-SF-IA-v3"/>
    <property type="match status" value="1"/>
</dbReference>